<dbReference type="PANTHER" id="PTHR33112:SF16">
    <property type="entry name" value="HETEROKARYON INCOMPATIBILITY DOMAIN-CONTAINING PROTEIN"/>
    <property type="match status" value="1"/>
</dbReference>
<dbReference type="Proteomes" id="UP001302812">
    <property type="component" value="Unassembled WGS sequence"/>
</dbReference>
<dbReference type="GeneID" id="89938826"/>
<sequence length="764" mass="85603">MDIEKIKRVVLQQRVAQEAAYYTTPTASPYSFQSPHTCQHCSIVVLHAAGVEGGVDNDKEVDYNASWTESLGNVVEAFLAECELYRWLLQRISLLFTERRANDNFVIKDEIEDLDQVRFLMEGSWSPSSPSQHCVLICKVYTLKDKQGLIGSIPVWTTGADPAAKYISARPYMHEFLSAQSASFAKQCIRLCMDRHSYCRTDQIDLLYVPRYPETTLPPERVDRKDIPKRLLDVGEGDTSIIRLVETNNHADVVEDISAGGFMALSYCWGADQPVKLLRRNHESLLERIDVSTLPQTLQDAIWVARATGFRYLWVDALCILQDDDDGQGNNYDKAIEITRMSSYYGRATVTLCAASARTCMDGFLVSQHSSAPGFKFGPIRIQLRSHDNLEDLGSAYLVIESEPPPEPTTMRGWTMQESLLSRRIIIFAGRQLLWSCVNSFGACTGSHNDEHSLVDRMVPGGVHTLVEGIYPVGCLVERPTVNQWQIIVEEYTTRTLGRGSDKLLAISSIAAHMVSVGRRRNEPVCYAAGLLVNTSVRLQWLHQLLWYPATFRLPRRPTPYRAPTWSWASVDGPVLMNALSGMYGLDAKKLEDMLFAVVDSWAVDLAEPAAPFGALTGGYLTLTASTRSMREVRATPRIQVICSDAAWSEDIEFNPSDIWRTPLWQAELQEGKDWVLEMMPDTSDDREIIQSYIADGKDQHVWLVGLATDGGIRGLVVEEISGGSCARRGSFILAGVLRLRDKGGWRALPQFFAEAEKKTIRIV</sequence>
<evidence type="ECO:0000259" key="1">
    <source>
        <dbReference type="Pfam" id="PF06985"/>
    </source>
</evidence>
<reference evidence="2" key="2">
    <citation type="submission" date="2023-05" db="EMBL/GenBank/DDBJ databases">
        <authorList>
            <consortium name="Lawrence Berkeley National Laboratory"/>
            <person name="Steindorff A."/>
            <person name="Hensen N."/>
            <person name="Bonometti L."/>
            <person name="Westerberg I."/>
            <person name="Brannstrom I.O."/>
            <person name="Guillou S."/>
            <person name="Cros-Aarteil S."/>
            <person name="Calhoun S."/>
            <person name="Haridas S."/>
            <person name="Kuo A."/>
            <person name="Mondo S."/>
            <person name="Pangilinan J."/>
            <person name="Riley R."/>
            <person name="Labutti K."/>
            <person name="Andreopoulos B."/>
            <person name="Lipzen A."/>
            <person name="Chen C."/>
            <person name="Yanf M."/>
            <person name="Daum C."/>
            <person name="Ng V."/>
            <person name="Clum A."/>
            <person name="Ohm R."/>
            <person name="Martin F."/>
            <person name="Silar P."/>
            <person name="Natvig D."/>
            <person name="Lalanne C."/>
            <person name="Gautier V."/>
            <person name="Ament-Velasquez S.L."/>
            <person name="Kruys A."/>
            <person name="Hutchinson M.I."/>
            <person name="Powell A.J."/>
            <person name="Barry K."/>
            <person name="Miller A.N."/>
            <person name="Grigoriev I.V."/>
            <person name="Debuchy R."/>
            <person name="Gladieux P."/>
            <person name="Thoren M.H."/>
            <person name="Johannesson H."/>
        </authorList>
    </citation>
    <scope>NUCLEOTIDE SEQUENCE</scope>
    <source>
        <strain evidence="2">CBS 508.74</strain>
    </source>
</reference>
<protein>
    <submittedName>
        <fullName evidence="2">HET-domain-containing protein</fullName>
    </submittedName>
</protein>
<dbReference type="EMBL" id="MU853336">
    <property type="protein sequence ID" value="KAK4114594.1"/>
    <property type="molecule type" value="Genomic_DNA"/>
</dbReference>
<gene>
    <name evidence="2" type="ORF">N656DRAFT_776757</name>
</gene>
<feature type="domain" description="Heterokaryon incompatibility" evidence="1">
    <location>
        <begin position="262"/>
        <end position="418"/>
    </location>
</feature>
<dbReference type="PANTHER" id="PTHR33112">
    <property type="entry name" value="DOMAIN PROTEIN, PUTATIVE-RELATED"/>
    <property type="match status" value="1"/>
</dbReference>
<evidence type="ECO:0000313" key="3">
    <source>
        <dbReference type="Proteomes" id="UP001302812"/>
    </source>
</evidence>
<dbReference type="Pfam" id="PF06985">
    <property type="entry name" value="HET"/>
    <property type="match status" value="1"/>
</dbReference>
<proteinExistence type="predicted"/>
<dbReference type="AlphaFoldDB" id="A0AAN6YVK2"/>
<keyword evidence="3" id="KW-1185">Reference proteome</keyword>
<comment type="caution">
    <text evidence="2">The sequence shown here is derived from an EMBL/GenBank/DDBJ whole genome shotgun (WGS) entry which is preliminary data.</text>
</comment>
<reference evidence="2" key="1">
    <citation type="journal article" date="2023" name="Mol. Phylogenet. Evol.">
        <title>Genome-scale phylogeny and comparative genomics of the fungal order Sordariales.</title>
        <authorList>
            <person name="Hensen N."/>
            <person name="Bonometti L."/>
            <person name="Westerberg I."/>
            <person name="Brannstrom I.O."/>
            <person name="Guillou S."/>
            <person name="Cros-Aarteil S."/>
            <person name="Calhoun S."/>
            <person name="Haridas S."/>
            <person name="Kuo A."/>
            <person name="Mondo S."/>
            <person name="Pangilinan J."/>
            <person name="Riley R."/>
            <person name="LaButti K."/>
            <person name="Andreopoulos B."/>
            <person name="Lipzen A."/>
            <person name="Chen C."/>
            <person name="Yan M."/>
            <person name="Daum C."/>
            <person name="Ng V."/>
            <person name="Clum A."/>
            <person name="Steindorff A."/>
            <person name="Ohm R.A."/>
            <person name="Martin F."/>
            <person name="Silar P."/>
            <person name="Natvig D.O."/>
            <person name="Lalanne C."/>
            <person name="Gautier V."/>
            <person name="Ament-Velasquez S.L."/>
            <person name="Kruys A."/>
            <person name="Hutchinson M.I."/>
            <person name="Powell A.J."/>
            <person name="Barry K."/>
            <person name="Miller A.N."/>
            <person name="Grigoriev I.V."/>
            <person name="Debuchy R."/>
            <person name="Gladieux P."/>
            <person name="Hiltunen Thoren M."/>
            <person name="Johannesson H."/>
        </authorList>
    </citation>
    <scope>NUCLEOTIDE SEQUENCE</scope>
    <source>
        <strain evidence="2">CBS 508.74</strain>
    </source>
</reference>
<name>A0AAN6YVK2_9PEZI</name>
<dbReference type="RefSeq" id="XP_064672164.1">
    <property type="nucleotide sequence ID" value="XM_064814701.1"/>
</dbReference>
<evidence type="ECO:0000313" key="2">
    <source>
        <dbReference type="EMBL" id="KAK4114594.1"/>
    </source>
</evidence>
<dbReference type="InterPro" id="IPR010730">
    <property type="entry name" value="HET"/>
</dbReference>
<organism evidence="2 3">
    <name type="scientific">Canariomyces notabilis</name>
    <dbReference type="NCBI Taxonomy" id="2074819"/>
    <lineage>
        <taxon>Eukaryota</taxon>
        <taxon>Fungi</taxon>
        <taxon>Dikarya</taxon>
        <taxon>Ascomycota</taxon>
        <taxon>Pezizomycotina</taxon>
        <taxon>Sordariomycetes</taxon>
        <taxon>Sordariomycetidae</taxon>
        <taxon>Sordariales</taxon>
        <taxon>Chaetomiaceae</taxon>
        <taxon>Canariomyces</taxon>
    </lineage>
</organism>
<accession>A0AAN6YVK2</accession>